<feature type="compositionally biased region" description="Basic and acidic residues" evidence="1">
    <location>
        <begin position="459"/>
        <end position="470"/>
    </location>
</feature>
<evidence type="ECO:0000259" key="3">
    <source>
        <dbReference type="Pfam" id="PF12849"/>
    </source>
</evidence>
<dbReference type="Pfam" id="PF12849">
    <property type="entry name" value="PBP_like_2"/>
    <property type="match status" value="1"/>
</dbReference>
<feature type="region of interest" description="Disordered" evidence="1">
    <location>
        <begin position="302"/>
        <end position="341"/>
    </location>
</feature>
<evidence type="ECO:0000256" key="2">
    <source>
        <dbReference type="SAM" id="SignalP"/>
    </source>
</evidence>
<dbReference type="PANTHER" id="PTHR37945">
    <property type="entry name" value="EXTRACELLULAR TUNGSTATE BINDING PROTEIN"/>
    <property type="match status" value="1"/>
</dbReference>
<feature type="signal peptide" evidence="2">
    <location>
        <begin position="1"/>
        <end position="28"/>
    </location>
</feature>
<organism evidence="4 5">
    <name type="scientific">Methylobacterium radiotolerans</name>
    <dbReference type="NCBI Taxonomy" id="31998"/>
    <lineage>
        <taxon>Bacteria</taxon>
        <taxon>Pseudomonadati</taxon>
        <taxon>Pseudomonadota</taxon>
        <taxon>Alphaproteobacteria</taxon>
        <taxon>Hyphomicrobiales</taxon>
        <taxon>Methylobacteriaceae</taxon>
        <taxon>Methylobacterium</taxon>
    </lineage>
</organism>
<keyword evidence="5" id="KW-1185">Reference proteome</keyword>
<dbReference type="InterPro" id="IPR052738">
    <property type="entry name" value="ABC-Tungstate_binding"/>
</dbReference>
<accession>A0ABV2NSI0</accession>
<evidence type="ECO:0000313" key="5">
    <source>
        <dbReference type="Proteomes" id="UP001549119"/>
    </source>
</evidence>
<feature type="compositionally biased region" description="Low complexity" evidence="1">
    <location>
        <begin position="416"/>
        <end position="425"/>
    </location>
</feature>
<dbReference type="EMBL" id="JBEPNW010000003">
    <property type="protein sequence ID" value="MET3869471.1"/>
    <property type="molecule type" value="Genomic_DNA"/>
</dbReference>
<comment type="caution">
    <text evidence="4">The sequence shown here is derived from an EMBL/GenBank/DDBJ whole genome shotgun (WGS) entry which is preliminary data.</text>
</comment>
<feature type="domain" description="PBP" evidence="3">
    <location>
        <begin position="26"/>
        <end position="255"/>
    </location>
</feature>
<feature type="region of interest" description="Disordered" evidence="1">
    <location>
        <begin position="404"/>
        <end position="483"/>
    </location>
</feature>
<dbReference type="InterPro" id="IPR024370">
    <property type="entry name" value="PBP_domain"/>
</dbReference>
<dbReference type="PANTHER" id="PTHR37945:SF1">
    <property type="entry name" value="EXTRACELLULAR TUNGSTATE BINDING PROTEIN"/>
    <property type="match status" value="1"/>
</dbReference>
<feature type="compositionally biased region" description="Basic and acidic residues" evidence="1">
    <location>
        <begin position="433"/>
        <end position="447"/>
    </location>
</feature>
<feature type="compositionally biased region" description="Basic residues" evidence="1">
    <location>
        <begin position="404"/>
        <end position="415"/>
    </location>
</feature>
<dbReference type="SUPFAM" id="SSF53850">
    <property type="entry name" value="Periplasmic binding protein-like II"/>
    <property type="match status" value="1"/>
</dbReference>
<sequence length="483" mass="52784">MDPFRRRLLTLGLAALLSAAGLLPSADAEPTAIVVASTTSTEQSGLFKHILPLFRETSGIDVKVVALGTGQALDAARRGDADVVLVHDRPAEDKFLAEGFAKRRYDVMYNDFVLIGPASDPAGVRGLGVREAFAKLAASKAAFVSRGDRSGTHSAELRSWREAGVDLAAVRGPWYRDVGQGMGPALNAASALGAYILADRGTWLAFKNRADLVILVQGDPSLFNPYGVMLVNPDRHPGVKAKEGQAFIDWLVSPEGQGAIAGYKVGGEELFFPERGCAHDALTRYPRFGEPDRRRHRLEQRIGGHEPTAQPHHARTTARAPPRGVPQDYGDRGEPLWCGRSPIRPGRPRGWAVDLAEVRHRAAPSRTGAMTGTVVMMRDVTIRVAEPKVLKQRSARPPRLVRVHRREGARRRTRRCTTSLRTSSSQKTVSGRNRVERDCAAKLERYPHCLTSQPMRPRPALDDARPEPRSGRSGSLTATSPER</sequence>
<name>A0ABV2NSI0_9HYPH</name>
<evidence type="ECO:0000256" key="1">
    <source>
        <dbReference type="SAM" id="MobiDB-lite"/>
    </source>
</evidence>
<proteinExistence type="predicted"/>
<evidence type="ECO:0000313" key="4">
    <source>
        <dbReference type="EMBL" id="MET3869471.1"/>
    </source>
</evidence>
<protein>
    <submittedName>
        <fullName evidence="4">ABC-type tungstate transport system permease subunit</fullName>
    </submittedName>
</protein>
<dbReference type="PROSITE" id="PS51318">
    <property type="entry name" value="TAT"/>
    <property type="match status" value="1"/>
</dbReference>
<keyword evidence="2" id="KW-0732">Signal</keyword>
<feature type="compositionally biased region" description="Polar residues" evidence="1">
    <location>
        <begin position="472"/>
        <end position="483"/>
    </location>
</feature>
<reference evidence="4 5" key="1">
    <citation type="submission" date="2024-06" db="EMBL/GenBank/DDBJ databases">
        <title>Genomics of switchgrass bacterial isolates.</title>
        <authorList>
            <person name="Shade A."/>
        </authorList>
    </citation>
    <scope>NUCLEOTIDE SEQUENCE [LARGE SCALE GENOMIC DNA]</scope>
    <source>
        <strain evidence="4 5">PvP084</strain>
    </source>
</reference>
<dbReference type="Gene3D" id="3.40.190.10">
    <property type="entry name" value="Periplasmic binding protein-like II"/>
    <property type="match status" value="2"/>
</dbReference>
<feature type="chain" id="PRO_5046043151" evidence="2">
    <location>
        <begin position="29"/>
        <end position="483"/>
    </location>
</feature>
<dbReference type="InterPro" id="IPR006311">
    <property type="entry name" value="TAT_signal"/>
</dbReference>
<dbReference type="Proteomes" id="UP001549119">
    <property type="component" value="Unassembled WGS sequence"/>
</dbReference>
<gene>
    <name evidence="4" type="ORF">ABIC20_006849</name>
</gene>